<dbReference type="NCBIfam" id="TIGR00573">
    <property type="entry name" value="dnaq"/>
    <property type="match status" value="1"/>
</dbReference>
<dbReference type="PANTHER" id="PTHR30231:SF4">
    <property type="entry name" value="PROTEIN NEN2"/>
    <property type="match status" value="1"/>
</dbReference>
<organism evidence="7 8">
    <name type="scientific">Lutibacter maritimus</name>
    <dbReference type="NCBI Taxonomy" id="593133"/>
    <lineage>
        <taxon>Bacteria</taxon>
        <taxon>Pseudomonadati</taxon>
        <taxon>Bacteroidota</taxon>
        <taxon>Flavobacteriia</taxon>
        <taxon>Flavobacteriales</taxon>
        <taxon>Flavobacteriaceae</taxon>
        <taxon>Lutibacter</taxon>
    </lineage>
</organism>
<dbReference type="GO" id="GO:0008408">
    <property type="term" value="F:3'-5' exonuclease activity"/>
    <property type="evidence" value="ECO:0007669"/>
    <property type="project" value="TreeGrafter"/>
</dbReference>
<dbReference type="RefSeq" id="WP_090227787.1">
    <property type="nucleotide sequence ID" value="NZ_FOZP01000007.1"/>
</dbReference>
<dbReference type="PANTHER" id="PTHR30231">
    <property type="entry name" value="DNA POLYMERASE III SUBUNIT EPSILON"/>
    <property type="match status" value="1"/>
</dbReference>
<feature type="domain" description="Exonuclease" evidence="6">
    <location>
        <begin position="34"/>
        <end position="204"/>
    </location>
</feature>
<keyword evidence="8" id="KW-1185">Reference proteome</keyword>
<comment type="function">
    <text evidence="4">DNA polymerase III is a complex, multichain enzyme responsible for most of the replicative synthesis in bacteria. The epsilon subunit contain the editing function and is a proofreading 3'-5' exonuclease.</text>
</comment>
<dbReference type="STRING" id="593133.SAMN04488006_2615"/>
<dbReference type="AlphaFoldDB" id="A0A1I6RWY7"/>
<dbReference type="FunFam" id="3.30.420.10:FF:000045">
    <property type="entry name" value="3'-5' exonuclease DinG"/>
    <property type="match status" value="1"/>
</dbReference>
<dbReference type="InterPro" id="IPR012337">
    <property type="entry name" value="RNaseH-like_sf"/>
</dbReference>
<dbReference type="Pfam" id="PF00929">
    <property type="entry name" value="RNase_T"/>
    <property type="match status" value="1"/>
</dbReference>
<evidence type="ECO:0000256" key="3">
    <source>
        <dbReference type="ARBA" id="ARBA00022839"/>
    </source>
</evidence>
<dbReference type="InterPro" id="IPR013520">
    <property type="entry name" value="Ribonucl_H"/>
</dbReference>
<dbReference type="GO" id="GO:0003677">
    <property type="term" value="F:DNA binding"/>
    <property type="evidence" value="ECO:0007669"/>
    <property type="project" value="InterPro"/>
</dbReference>
<reference evidence="8" key="1">
    <citation type="submission" date="2016-10" db="EMBL/GenBank/DDBJ databases">
        <authorList>
            <person name="Varghese N."/>
            <person name="Submissions S."/>
        </authorList>
    </citation>
    <scope>NUCLEOTIDE SEQUENCE [LARGE SCALE GENOMIC DNA]</scope>
    <source>
        <strain evidence="8">DSM 24450</strain>
    </source>
</reference>
<accession>A0A1I6RWY7</accession>
<keyword evidence="1" id="KW-0540">Nuclease</keyword>
<dbReference type="CDD" id="cd06127">
    <property type="entry name" value="DEDDh"/>
    <property type="match status" value="1"/>
</dbReference>
<evidence type="ECO:0000256" key="4">
    <source>
        <dbReference type="ARBA" id="ARBA00025483"/>
    </source>
</evidence>
<dbReference type="SUPFAM" id="SSF53098">
    <property type="entry name" value="Ribonuclease H-like"/>
    <property type="match status" value="1"/>
</dbReference>
<keyword evidence="2" id="KW-0378">Hydrolase</keyword>
<evidence type="ECO:0000259" key="6">
    <source>
        <dbReference type="SMART" id="SM00479"/>
    </source>
</evidence>
<evidence type="ECO:0000256" key="5">
    <source>
        <dbReference type="ARBA" id="ARBA00026073"/>
    </source>
</evidence>
<name>A0A1I6RWY7_9FLAO</name>
<keyword evidence="3" id="KW-0269">Exonuclease</keyword>
<dbReference type="Gene3D" id="3.30.420.10">
    <property type="entry name" value="Ribonuclease H-like superfamily/Ribonuclease H"/>
    <property type="match status" value="1"/>
</dbReference>
<dbReference type="OrthoDB" id="9803913at2"/>
<evidence type="ECO:0000256" key="2">
    <source>
        <dbReference type="ARBA" id="ARBA00022801"/>
    </source>
</evidence>
<dbReference type="InterPro" id="IPR036397">
    <property type="entry name" value="RNaseH_sf"/>
</dbReference>
<evidence type="ECO:0000256" key="1">
    <source>
        <dbReference type="ARBA" id="ARBA00022722"/>
    </source>
</evidence>
<dbReference type="GO" id="GO:0005829">
    <property type="term" value="C:cytosol"/>
    <property type="evidence" value="ECO:0007669"/>
    <property type="project" value="TreeGrafter"/>
</dbReference>
<proteinExistence type="predicted"/>
<dbReference type="EMBL" id="FOZP01000007">
    <property type="protein sequence ID" value="SFS69196.1"/>
    <property type="molecule type" value="Genomic_DNA"/>
</dbReference>
<protein>
    <submittedName>
        <fullName evidence="7">DNA polymerase-3 subunit epsilon</fullName>
    </submittedName>
</protein>
<dbReference type="SMART" id="SM00479">
    <property type="entry name" value="EXOIII"/>
    <property type="match status" value="1"/>
</dbReference>
<evidence type="ECO:0000313" key="7">
    <source>
        <dbReference type="EMBL" id="SFS69196.1"/>
    </source>
</evidence>
<dbReference type="GO" id="GO:0006260">
    <property type="term" value="P:DNA replication"/>
    <property type="evidence" value="ECO:0007669"/>
    <property type="project" value="InterPro"/>
</dbReference>
<dbReference type="Proteomes" id="UP000199312">
    <property type="component" value="Unassembled WGS sequence"/>
</dbReference>
<sequence length="222" mass="26156">MFNLFKKKKYPSYWQKHIDAVKNSRNYSNYESIRFVCLDTETTGFDYENDRILCIGAVAIKNNKILVSDSFEVYMQQEVFNKETVKIHGIRRNGTEKKVSEEEAIIQFLEYLDDAVIIAHHTKFDLTMINNALKRLNIGPIKSKQLDTNYIHKKIAITNKFKKLYSLDELCEIYNIKMHDRHTALGDALLTAYVFLKLTYKYKKNNVLNLTNLINTNYYLNK</sequence>
<gene>
    <name evidence="7" type="ORF">SAMN04488006_2615</name>
</gene>
<evidence type="ECO:0000313" key="8">
    <source>
        <dbReference type="Proteomes" id="UP000199312"/>
    </source>
</evidence>
<dbReference type="InterPro" id="IPR006054">
    <property type="entry name" value="DnaQ"/>
</dbReference>
<comment type="subunit">
    <text evidence="5">DNA polymerase III contains a core (composed of alpha, epsilon and theta chains) that associates with a tau subunit. This core dimerizes to form the POLIII' complex. PolIII' associates with the gamma complex (composed of gamma, delta, delta', psi and chi chains) and with the beta chain to form the complete DNA polymerase III complex.</text>
</comment>
<dbReference type="GO" id="GO:0003887">
    <property type="term" value="F:DNA-directed DNA polymerase activity"/>
    <property type="evidence" value="ECO:0007669"/>
    <property type="project" value="InterPro"/>
</dbReference>